<dbReference type="InterPro" id="IPR036513">
    <property type="entry name" value="STAS_dom_sf"/>
</dbReference>
<dbReference type="SUPFAM" id="SSF52091">
    <property type="entry name" value="SpoIIaa-like"/>
    <property type="match status" value="1"/>
</dbReference>
<evidence type="ECO:0000259" key="1">
    <source>
        <dbReference type="PROSITE" id="PS50801"/>
    </source>
</evidence>
<dbReference type="PANTHER" id="PTHR33495">
    <property type="entry name" value="ANTI-SIGMA FACTOR ANTAGONIST TM_1081-RELATED-RELATED"/>
    <property type="match status" value="1"/>
</dbReference>
<dbReference type="Pfam" id="PF01740">
    <property type="entry name" value="STAS"/>
    <property type="match status" value="1"/>
</dbReference>
<dbReference type="RefSeq" id="WP_169605589.1">
    <property type="nucleotide sequence ID" value="NZ_CP051682.1"/>
</dbReference>
<name>A0A7L5DV35_9SPHI</name>
<dbReference type="CDD" id="cd07043">
    <property type="entry name" value="STAS_anti-anti-sigma_factors"/>
    <property type="match status" value="1"/>
</dbReference>
<evidence type="ECO:0000313" key="2">
    <source>
        <dbReference type="EMBL" id="QJD94571.1"/>
    </source>
</evidence>
<dbReference type="Gene3D" id="3.30.750.24">
    <property type="entry name" value="STAS domain"/>
    <property type="match status" value="1"/>
</dbReference>
<organism evidence="2 3">
    <name type="scientific">Mucilaginibacter robiniae</name>
    <dbReference type="NCBI Taxonomy" id="2728022"/>
    <lineage>
        <taxon>Bacteria</taxon>
        <taxon>Pseudomonadati</taxon>
        <taxon>Bacteroidota</taxon>
        <taxon>Sphingobacteriia</taxon>
        <taxon>Sphingobacteriales</taxon>
        <taxon>Sphingobacteriaceae</taxon>
        <taxon>Mucilaginibacter</taxon>
    </lineage>
</organism>
<gene>
    <name evidence="2" type="ORF">HH214_01115</name>
</gene>
<dbReference type="PANTHER" id="PTHR33495:SF2">
    <property type="entry name" value="ANTI-SIGMA FACTOR ANTAGONIST TM_1081-RELATED"/>
    <property type="match status" value="1"/>
</dbReference>
<sequence length="111" mass="12572">MISISKQANYLVATVNLTEANLHSSEIFKTELISLLNQYQQTIILDLEKITYVDSSFLGALVAVLKHALSLKLDVLLTGLQKDIYDLMKLIRLDKVFKIYKALPEAQYALQ</sequence>
<keyword evidence="3" id="KW-1185">Reference proteome</keyword>
<feature type="domain" description="STAS" evidence="1">
    <location>
        <begin position="19"/>
        <end position="111"/>
    </location>
</feature>
<dbReference type="Proteomes" id="UP000503278">
    <property type="component" value="Chromosome"/>
</dbReference>
<evidence type="ECO:0000313" key="3">
    <source>
        <dbReference type="Proteomes" id="UP000503278"/>
    </source>
</evidence>
<reference evidence="2 3" key="1">
    <citation type="submission" date="2020-04" db="EMBL/GenBank/DDBJ databases">
        <title>Genome sequencing of novel species.</title>
        <authorList>
            <person name="Heo J."/>
            <person name="Kim S.-J."/>
            <person name="Kim J.-S."/>
            <person name="Hong S.-B."/>
            <person name="Kwon S.-W."/>
        </authorList>
    </citation>
    <scope>NUCLEOTIDE SEQUENCE [LARGE SCALE GENOMIC DNA]</scope>
    <source>
        <strain evidence="2 3">F39-2</strain>
    </source>
</reference>
<dbReference type="AlphaFoldDB" id="A0A7L5DV35"/>
<dbReference type="EMBL" id="CP051682">
    <property type="protein sequence ID" value="QJD94571.1"/>
    <property type="molecule type" value="Genomic_DNA"/>
</dbReference>
<dbReference type="KEGG" id="mrob:HH214_01115"/>
<proteinExistence type="predicted"/>
<dbReference type="InterPro" id="IPR002645">
    <property type="entry name" value="STAS_dom"/>
</dbReference>
<dbReference type="PROSITE" id="PS50801">
    <property type="entry name" value="STAS"/>
    <property type="match status" value="1"/>
</dbReference>
<dbReference type="GO" id="GO:0043856">
    <property type="term" value="F:anti-sigma factor antagonist activity"/>
    <property type="evidence" value="ECO:0007669"/>
    <property type="project" value="TreeGrafter"/>
</dbReference>
<protein>
    <submittedName>
        <fullName evidence="2">STAS domain-containing protein</fullName>
    </submittedName>
</protein>
<accession>A0A7L5DV35</accession>